<reference evidence="1 2" key="1">
    <citation type="submission" date="2015-04" db="EMBL/GenBank/DDBJ databases">
        <title>Complete genome of flavobacterium.</title>
        <authorList>
            <person name="Kwon Y.M."/>
            <person name="Kim S.-J."/>
        </authorList>
    </citation>
    <scope>NUCLEOTIDE SEQUENCE [LARGE SCALE GENOMIC DNA]</scope>
    <source>
        <strain evidence="1 2">DK169</strain>
    </source>
</reference>
<dbReference type="RefSeq" id="WP_055394859.1">
    <property type="nucleotide sequence ID" value="NZ_LCTZ01000002.1"/>
</dbReference>
<evidence type="ECO:0008006" key="3">
    <source>
        <dbReference type="Google" id="ProtNLM"/>
    </source>
</evidence>
<accession>A0A0Q1H972</accession>
<comment type="caution">
    <text evidence="1">The sequence shown here is derived from an EMBL/GenBank/DDBJ whole genome shotgun (WGS) entry which is preliminary data.</text>
</comment>
<evidence type="ECO:0000313" key="2">
    <source>
        <dbReference type="Proteomes" id="UP000050827"/>
    </source>
</evidence>
<dbReference type="AlphaFoldDB" id="A0A0Q1H972"/>
<organism evidence="1 2">
    <name type="scientific">Flagellimonas eckloniae</name>
    <dbReference type="NCBI Taxonomy" id="346185"/>
    <lineage>
        <taxon>Bacteria</taxon>
        <taxon>Pseudomonadati</taxon>
        <taxon>Bacteroidota</taxon>
        <taxon>Flavobacteriia</taxon>
        <taxon>Flavobacteriales</taxon>
        <taxon>Flavobacteriaceae</taxon>
        <taxon>Flagellimonas</taxon>
    </lineage>
</organism>
<dbReference type="STRING" id="346185.AAY42_10285"/>
<name>A0A0Q1H972_9FLAO</name>
<protein>
    <recommendedName>
        <fullName evidence="3">Helix-turn-helix domain-containing protein</fullName>
    </recommendedName>
</protein>
<proteinExistence type="predicted"/>
<gene>
    <name evidence="1" type="ORF">AAY42_10285</name>
</gene>
<evidence type="ECO:0000313" key="1">
    <source>
        <dbReference type="EMBL" id="KQC30220.1"/>
    </source>
</evidence>
<sequence length="101" mass="11362">MDHSKNDINSVVNLLIDQLAKEVSERVVSTIKEELIKKPVATPQGQKLLVDTEELCRQLSISKSSIIKLRKQGMPVIKIGDSVRFEMGEVNDFITKLKSKL</sequence>
<keyword evidence="2" id="KW-1185">Reference proteome</keyword>
<dbReference type="Proteomes" id="UP000050827">
    <property type="component" value="Unassembled WGS sequence"/>
</dbReference>
<dbReference type="EMBL" id="LCTZ01000002">
    <property type="protein sequence ID" value="KQC30220.1"/>
    <property type="molecule type" value="Genomic_DNA"/>
</dbReference>